<name>A0A839UPL7_9GAMM</name>
<dbReference type="RefSeq" id="WP_183907946.1">
    <property type="nucleotide sequence ID" value="NZ_JACHXZ010000001.1"/>
</dbReference>
<dbReference type="PANTHER" id="PTHR33990">
    <property type="entry name" value="PROTEIN YJDN-RELATED"/>
    <property type="match status" value="1"/>
</dbReference>
<dbReference type="PIRSF" id="PIRSF021700">
    <property type="entry name" value="3_dmu_93_MTrfase"/>
    <property type="match status" value="1"/>
</dbReference>
<protein>
    <submittedName>
        <fullName evidence="2">Putative 3-demethylubiquinone-9 3-methyltransferase (Glyoxalase superfamily)</fullName>
    </submittedName>
</protein>
<accession>A0A839UPL7</accession>
<sequence>MPQITPYLMFNGRAKEALALYCECFPDAEVTQLETYGPEGPGQPGTIKLARFTLAEQAFMAIDSPTGHDFDFTPAHSFFVECVSAEQQCDLLAQLAEGGHVLMPLDNYGFSEAFTWITDRFGVSWQLNFHGTHPA</sequence>
<dbReference type="AlphaFoldDB" id="A0A839UPL7"/>
<evidence type="ECO:0000313" key="3">
    <source>
        <dbReference type="Proteomes" id="UP000559987"/>
    </source>
</evidence>
<reference evidence="2 3" key="1">
    <citation type="submission" date="2020-08" db="EMBL/GenBank/DDBJ databases">
        <title>Genomic Encyclopedia of Type Strains, Phase III (KMG-III): the genomes of soil and plant-associated and newly described type strains.</title>
        <authorList>
            <person name="Whitman W."/>
        </authorList>
    </citation>
    <scope>NUCLEOTIDE SEQUENCE [LARGE SCALE GENOMIC DNA]</scope>
    <source>
        <strain evidence="2 3">CECT 8571</strain>
    </source>
</reference>
<proteinExistence type="predicted"/>
<dbReference type="EMBL" id="JACHXZ010000001">
    <property type="protein sequence ID" value="MBB3167325.1"/>
    <property type="molecule type" value="Genomic_DNA"/>
</dbReference>
<keyword evidence="2" id="KW-0808">Transferase</keyword>
<dbReference type="Proteomes" id="UP000559987">
    <property type="component" value="Unassembled WGS sequence"/>
</dbReference>
<keyword evidence="2" id="KW-0489">Methyltransferase</keyword>
<dbReference type="Gene3D" id="3.30.720.110">
    <property type="match status" value="1"/>
</dbReference>
<evidence type="ECO:0000259" key="1">
    <source>
        <dbReference type="Pfam" id="PF06983"/>
    </source>
</evidence>
<keyword evidence="2" id="KW-0830">Ubiquinone</keyword>
<keyword evidence="3" id="KW-1185">Reference proteome</keyword>
<dbReference type="InterPro" id="IPR029068">
    <property type="entry name" value="Glyas_Bleomycin-R_OHBP_Dase"/>
</dbReference>
<dbReference type="CDD" id="cd06588">
    <property type="entry name" value="PhnB_like"/>
    <property type="match status" value="1"/>
</dbReference>
<dbReference type="GO" id="GO:0008168">
    <property type="term" value="F:methyltransferase activity"/>
    <property type="evidence" value="ECO:0007669"/>
    <property type="project" value="UniProtKB-KW"/>
</dbReference>
<comment type="caution">
    <text evidence="2">The sequence shown here is derived from an EMBL/GenBank/DDBJ whole genome shotgun (WGS) entry which is preliminary data.</text>
</comment>
<dbReference type="InterPro" id="IPR028973">
    <property type="entry name" value="PhnB-like"/>
</dbReference>
<gene>
    <name evidence="2" type="ORF">FHS30_000501</name>
</gene>
<dbReference type="PANTHER" id="PTHR33990:SF4">
    <property type="entry name" value="PHNB-LIKE DOMAIN-CONTAINING PROTEIN"/>
    <property type="match status" value="1"/>
</dbReference>
<dbReference type="GO" id="GO:0032259">
    <property type="term" value="P:methylation"/>
    <property type="evidence" value="ECO:0007669"/>
    <property type="project" value="UniProtKB-KW"/>
</dbReference>
<feature type="domain" description="PhnB-like" evidence="1">
    <location>
        <begin position="3"/>
        <end position="127"/>
    </location>
</feature>
<evidence type="ECO:0000313" key="2">
    <source>
        <dbReference type="EMBL" id="MBB3167325.1"/>
    </source>
</evidence>
<dbReference type="Gene3D" id="3.30.720.100">
    <property type="match status" value="1"/>
</dbReference>
<dbReference type="Pfam" id="PF06983">
    <property type="entry name" value="3-dmu-9_3-mt"/>
    <property type="match status" value="1"/>
</dbReference>
<organism evidence="2 3">
    <name type="scientific">Simiduia aestuariiviva</name>
    <dbReference type="NCBI Taxonomy" id="1510459"/>
    <lineage>
        <taxon>Bacteria</taxon>
        <taxon>Pseudomonadati</taxon>
        <taxon>Pseudomonadota</taxon>
        <taxon>Gammaproteobacteria</taxon>
        <taxon>Cellvibrionales</taxon>
        <taxon>Cellvibrionaceae</taxon>
        <taxon>Simiduia</taxon>
    </lineage>
</organism>
<dbReference type="InterPro" id="IPR009725">
    <property type="entry name" value="3_dmu_93_MTrfase"/>
</dbReference>
<dbReference type="SUPFAM" id="SSF54593">
    <property type="entry name" value="Glyoxalase/Bleomycin resistance protein/Dihydroxybiphenyl dioxygenase"/>
    <property type="match status" value="1"/>
</dbReference>